<dbReference type="Gramene" id="TraesCS2A03G1095600.1">
    <property type="protein sequence ID" value="TraesCS2A03G1095600.1.CDS"/>
    <property type="gene ID" value="TraesCS2A03G1095600"/>
</dbReference>
<dbReference type="Pfam" id="PF25019">
    <property type="entry name" value="LRR_R13L1-DRL21"/>
    <property type="match status" value="1"/>
</dbReference>
<dbReference type="Pfam" id="PF23559">
    <property type="entry name" value="WHD_DRP"/>
    <property type="match status" value="1"/>
</dbReference>
<dbReference type="Gramene" id="TraesPARA_EIv1.0_0356640.2">
    <property type="protein sequence ID" value="TraesPARA_EIv1.0_0356640.2.CDS"/>
    <property type="gene ID" value="TraesPARA_EIv1.0_0356640"/>
</dbReference>
<evidence type="ECO:0000259" key="9">
    <source>
        <dbReference type="Pfam" id="PF18052"/>
    </source>
</evidence>
<evidence type="ECO:0000256" key="3">
    <source>
        <dbReference type="ARBA" id="ARBA00022737"/>
    </source>
</evidence>
<feature type="region of interest" description="Disordered" evidence="7">
    <location>
        <begin position="111"/>
        <end position="134"/>
    </location>
</feature>
<evidence type="ECO:0000259" key="10">
    <source>
        <dbReference type="Pfam" id="PF23559"/>
    </source>
</evidence>
<feature type="domain" description="Disease resistance protein winged helix" evidence="10">
    <location>
        <begin position="545"/>
        <end position="605"/>
    </location>
</feature>
<dbReference type="Gramene" id="TraesCS2A02G465600.1">
    <property type="protein sequence ID" value="TraesCS2A02G465600.1"/>
    <property type="gene ID" value="TraesCS2A02G465600"/>
</dbReference>
<organism evidence="12">
    <name type="scientific">Triticum aestivum</name>
    <name type="common">Wheat</name>
    <dbReference type="NCBI Taxonomy" id="4565"/>
    <lineage>
        <taxon>Eukaryota</taxon>
        <taxon>Viridiplantae</taxon>
        <taxon>Streptophyta</taxon>
        <taxon>Embryophyta</taxon>
        <taxon>Tracheophyta</taxon>
        <taxon>Spermatophyta</taxon>
        <taxon>Magnoliopsida</taxon>
        <taxon>Liliopsida</taxon>
        <taxon>Poales</taxon>
        <taxon>Poaceae</taxon>
        <taxon>BOP clade</taxon>
        <taxon>Pooideae</taxon>
        <taxon>Triticodae</taxon>
        <taxon>Triticeae</taxon>
        <taxon>Triticinae</taxon>
        <taxon>Triticum</taxon>
    </lineage>
</organism>
<evidence type="ECO:0000256" key="2">
    <source>
        <dbReference type="ARBA" id="ARBA00022614"/>
    </source>
</evidence>
<reference evidence="12" key="1">
    <citation type="submission" date="2018-08" db="EMBL/GenBank/DDBJ databases">
        <authorList>
            <person name="Rossello M."/>
        </authorList>
    </citation>
    <scope>NUCLEOTIDE SEQUENCE [LARGE SCALE GENOMIC DNA]</scope>
    <source>
        <strain evidence="12">cv. Chinese Spring</strain>
    </source>
</reference>
<dbReference type="PRINTS" id="PR00364">
    <property type="entry name" value="DISEASERSIST"/>
</dbReference>
<evidence type="ECO:0000256" key="4">
    <source>
        <dbReference type="ARBA" id="ARBA00022741"/>
    </source>
</evidence>
<reference evidence="12" key="2">
    <citation type="submission" date="2018-10" db="UniProtKB">
        <authorList>
            <consortium name="EnsemblPlants"/>
        </authorList>
    </citation>
    <scope>IDENTIFICATION</scope>
</reference>
<keyword evidence="2" id="KW-0433">Leucine-rich repeat</keyword>
<dbReference type="Gramene" id="TraesPARA_EIv1.0_0356640.1">
    <property type="protein sequence ID" value="TraesPARA_EIv1.0_0356640.1.CDS"/>
    <property type="gene ID" value="TraesPARA_EIv1.0_0356640"/>
</dbReference>
<dbReference type="PANTHER" id="PTHR36766:SF73">
    <property type="entry name" value="NB-ARC DOMAIN-CONTAINING PROTEIN"/>
    <property type="match status" value="1"/>
</dbReference>
<dbReference type="Gramene" id="TraesNOR2A03G00787470.1">
    <property type="protein sequence ID" value="TraesNOR2A03G00787470.1"/>
    <property type="gene ID" value="TraesNOR2A03G00787470"/>
</dbReference>
<name>A0A3B6B5S3_WHEAT</name>
<dbReference type="InterPro" id="IPR027417">
    <property type="entry name" value="P-loop_NTPase"/>
</dbReference>
<evidence type="ECO:0000259" key="11">
    <source>
        <dbReference type="Pfam" id="PF25019"/>
    </source>
</evidence>
<protein>
    <recommendedName>
        <fullName evidence="14">NB-ARC domain-containing protein</fullName>
    </recommendedName>
</protein>
<dbReference type="Gene3D" id="3.40.50.300">
    <property type="entry name" value="P-loop containing nucleotide triphosphate hydrolases"/>
    <property type="match status" value="1"/>
</dbReference>
<evidence type="ECO:0000256" key="6">
    <source>
        <dbReference type="ARBA" id="ARBA00022840"/>
    </source>
</evidence>
<dbReference type="Pfam" id="PF18052">
    <property type="entry name" value="Rx_N"/>
    <property type="match status" value="1"/>
</dbReference>
<evidence type="ECO:0008006" key="14">
    <source>
        <dbReference type="Google" id="ProtNLM"/>
    </source>
</evidence>
<dbReference type="PANTHER" id="PTHR36766">
    <property type="entry name" value="PLANT BROAD-SPECTRUM MILDEW RESISTANCE PROTEIN RPW8"/>
    <property type="match status" value="1"/>
</dbReference>
<sequence length="1545" mass="174049">MEAAIGWLVQAILGTLRIDKLDAWIRQAGLADDIERLRCEVERVGVAVSAVRGRAAVNEPLAQSLARLKDLLYEADDVVDDLDYCRLQQQVHGVAWGDPGRMHEAERVDEISRGGDANIPSSSGGNNWSKSRGDYDITEENDGKPVKAKFKHCQKAVKCGSDRGTSILNNHVKSEGCMNPRATDQPPNSSSTCDATANAAPVVIGDLFSRKRRRDEELAQTTAANINLWHKADCFNRIQEITRQLQDILEDVSGVLKMHGSASITSSNDVCPTTSSLNQQKVYGRDSEMSTIINMITSDKHEGVSVLPIVGIGGVGKTTLTQLVYNDPTVKEQFERKWLWVSNNFDEVRLTREMLDFISQESHEGINDFAKLQEMLKVHMEFQSERFLLILDDIWDTLDDYLWNKLLSPMLSTRVKGNVIIITTRNFSVAQRIGTLEPVNLGALANDDFWLLFKSCAFGDENYEEHQTLGIIGHQIAEKLMGNPLAAGSAGELLRKQLTVDHWSTILRNECWKSLQLSRGIMSALKLSYDQLPYHLQQCCSYVSIFPYNHQFLGDELVRIWISQGFVKCNHSGKKLEETGHDYLTDLVNLGFLQQVECKDESTRFRDEIFVMRVHNRVVREEPFQGRQTSYAMCGLMHDFGRVVSRNECAIIDDLWCNEILPTVQHLSIVTDSAYCKNQDGRIPRSYKFEENLRNTVTSVRRLRTLVLIGQYDSFFFQSFQDIFKKAHNLRLLQMSATASDFSSFVCTLVNPTHLRYLKAPTPGVALPQVLSKFYHLQVLDTGSYIDPMIPNGIHNLVSLRHIVVEGLSSSIPCIGKMTSLLELHDFRVQNTSSFEITQLQSMNELLQLGVSRLENVTTKDEADGAKLRDKIHLEKLRLSWKYNDHSGKAREVLEGLEPHPGLKHLRIFGYNGTTSPTWLASNFSVTSLQTLHLEDCGEWQILPSLEMLPFLTKLTLCNMQKVMEAMFPSLEELVLVEMPKLEKCSCSSLWDMNSSLRVLNIKMCSALKVFDLLDGGIKFESKQKSWLPGLRKLIIYDCPHLEVMHPLPPSTTCSEFFINRVSTLPRMEGSSGETLKIDGPGFLHAGWFYEMWTLDDRILAFHNLRGLKYLCIRYCRNLMSIPFEGFRQLVSLKSLEISNCGKHLSLDIPECAHEDVVVANCTALPSLKNLRIHSCGITGKWLSSMLRHATALMVFTLWDCPQITQLSIEEGENSQSNLISTMQASSSGYSNDSLTSSAPDGLLHIPLNVLSSLKEMEIRASPYLTFCHSKEGFSGFTSLEKLTIWSCPELLSSSVCIDGNDGQVNGSCLLPQSLGHLEIADYSRAMLQPCFPRNLTCLKKLQIWFNKSLESLQLQSCRALEELHISGCPSLAALEGFQFLKHLSLFSTPNLPPFLEHVSGQGYELCPQLEKLVTSDPCVLTTPFCKQLTSLQRLELRSCESEATRLTDEQAGALLLITSLEELQFWKCRYLVDLPAELHCLPSLKKLEIDNCHRMLWLPVKGLPPSLEELNITCHGGCSMVLATQCRWLATRKLKVKIDGKYVN</sequence>
<dbReference type="SMR" id="A0A3B6B5S3"/>
<keyword evidence="4" id="KW-0547">Nucleotide-binding</keyword>
<dbReference type="STRING" id="4565.A0A3B6B5S3"/>
<dbReference type="Pfam" id="PF00931">
    <property type="entry name" value="NB-ARC"/>
    <property type="match status" value="1"/>
</dbReference>
<evidence type="ECO:0000256" key="1">
    <source>
        <dbReference type="ARBA" id="ARBA00008894"/>
    </source>
</evidence>
<evidence type="ECO:0000313" key="13">
    <source>
        <dbReference type="Proteomes" id="UP000019116"/>
    </source>
</evidence>
<evidence type="ECO:0000256" key="5">
    <source>
        <dbReference type="ARBA" id="ARBA00022821"/>
    </source>
</evidence>
<accession>A0A3B6B5S3</accession>
<proteinExistence type="inferred from homology"/>
<dbReference type="GO" id="GO:0005524">
    <property type="term" value="F:ATP binding"/>
    <property type="evidence" value="ECO:0007669"/>
    <property type="project" value="UniProtKB-KW"/>
</dbReference>
<evidence type="ECO:0000259" key="8">
    <source>
        <dbReference type="Pfam" id="PF00931"/>
    </source>
</evidence>
<dbReference type="Gramene" id="TraesLAC2A03G00781250.1">
    <property type="protein sequence ID" value="TraesLAC2A03G00781250.1"/>
    <property type="gene ID" value="TraesLAC2A03G00781250"/>
</dbReference>
<dbReference type="GO" id="GO:0043531">
    <property type="term" value="F:ADP binding"/>
    <property type="evidence" value="ECO:0007669"/>
    <property type="project" value="InterPro"/>
</dbReference>
<feature type="domain" description="R13L1/DRL21-like LRR repeat region" evidence="11">
    <location>
        <begin position="837"/>
        <end position="960"/>
    </location>
</feature>
<feature type="domain" description="Disease resistance N-terminal" evidence="9">
    <location>
        <begin position="25"/>
        <end position="91"/>
    </location>
</feature>
<dbReference type="InterPro" id="IPR036388">
    <property type="entry name" value="WH-like_DNA-bd_sf"/>
</dbReference>
<dbReference type="InterPro" id="IPR002182">
    <property type="entry name" value="NB-ARC"/>
</dbReference>
<dbReference type="InterPro" id="IPR041118">
    <property type="entry name" value="Rx_N"/>
</dbReference>
<dbReference type="GO" id="GO:0006952">
    <property type="term" value="P:defense response"/>
    <property type="evidence" value="ECO:0007669"/>
    <property type="project" value="UniProtKB-KW"/>
</dbReference>
<keyword evidence="3" id="KW-0677">Repeat</keyword>
<feature type="domain" description="NB-ARC" evidence="8">
    <location>
        <begin position="289"/>
        <end position="459"/>
    </location>
</feature>
<keyword evidence="13" id="KW-1185">Reference proteome</keyword>
<evidence type="ECO:0000313" key="12">
    <source>
        <dbReference type="EnsemblPlants" id="TraesCS2A02G465600.1"/>
    </source>
</evidence>
<dbReference type="OMA" id="ACANESE"/>
<dbReference type="EnsemblPlants" id="TraesCS2A02G465600.1">
    <property type="protein sequence ID" value="TraesCS2A02G465600.1"/>
    <property type="gene ID" value="TraesCS2A02G465600"/>
</dbReference>
<dbReference type="GO" id="GO:0051707">
    <property type="term" value="P:response to other organism"/>
    <property type="evidence" value="ECO:0007669"/>
    <property type="project" value="UniProtKB-ARBA"/>
</dbReference>
<keyword evidence="5" id="KW-0611">Plant defense</keyword>
<feature type="compositionally biased region" description="Polar residues" evidence="7">
    <location>
        <begin position="119"/>
        <end position="130"/>
    </location>
</feature>
<comment type="similarity">
    <text evidence="1">Belongs to the disease resistance NB-LRR family.</text>
</comment>
<dbReference type="Gene3D" id="1.10.10.10">
    <property type="entry name" value="Winged helix-like DNA-binding domain superfamily/Winged helix DNA-binding domain"/>
    <property type="match status" value="1"/>
</dbReference>
<dbReference type="InterPro" id="IPR032675">
    <property type="entry name" value="LRR_dom_sf"/>
</dbReference>
<evidence type="ECO:0000256" key="7">
    <source>
        <dbReference type="SAM" id="MobiDB-lite"/>
    </source>
</evidence>
<dbReference type="InterPro" id="IPR056789">
    <property type="entry name" value="LRR_R13L1-DRL21"/>
</dbReference>
<dbReference type="SUPFAM" id="SSF52058">
    <property type="entry name" value="L domain-like"/>
    <property type="match status" value="2"/>
</dbReference>
<dbReference type="InterPro" id="IPR058922">
    <property type="entry name" value="WHD_DRP"/>
</dbReference>
<dbReference type="SUPFAM" id="SSF52540">
    <property type="entry name" value="P-loop containing nucleoside triphosphate hydrolases"/>
    <property type="match status" value="1"/>
</dbReference>
<dbReference type="Proteomes" id="UP000019116">
    <property type="component" value="Chromosome 2A"/>
</dbReference>
<keyword evidence="6" id="KW-0067">ATP-binding</keyword>
<dbReference type="Gene3D" id="3.80.10.10">
    <property type="entry name" value="Ribonuclease Inhibitor"/>
    <property type="match status" value="4"/>
</dbReference>
<dbReference type="OrthoDB" id="689569at2759"/>